<evidence type="ECO:0000313" key="1">
    <source>
        <dbReference type="EMBL" id="DAD92477.1"/>
    </source>
</evidence>
<proteinExistence type="predicted"/>
<reference evidence="1" key="1">
    <citation type="journal article" date="2021" name="Proc. Natl. Acad. Sci. U.S.A.">
        <title>A Catalog of Tens of Thousands of Viruses from Human Metagenomes Reveals Hidden Associations with Chronic Diseases.</title>
        <authorList>
            <person name="Tisza M.J."/>
            <person name="Buck C.B."/>
        </authorList>
    </citation>
    <scope>NUCLEOTIDE SEQUENCE</scope>
    <source>
        <strain evidence="1">CtOyJ30</strain>
    </source>
</reference>
<sequence>MQIRDYTIPELEHFRAICNFTGPERRFFDLRAAGETLESCGEIMDYSPGGIRHLSGKVRRKMNRV</sequence>
<organism evidence="1">
    <name type="scientific">Siphoviridae sp. ctOyJ30</name>
    <dbReference type="NCBI Taxonomy" id="2826317"/>
    <lineage>
        <taxon>Viruses</taxon>
        <taxon>Duplodnaviria</taxon>
        <taxon>Heunggongvirae</taxon>
        <taxon>Uroviricota</taxon>
        <taxon>Caudoviricetes</taxon>
    </lineage>
</organism>
<name>A0A8S5NCC8_9CAUD</name>
<dbReference type="EMBL" id="BK015137">
    <property type="protein sequence ID" value="DAD92477.1"/>
    <property type="molecule type" value="Genomic_DNA"/>
</dbReference>
<protein>
    <submittedName>
        <fullName evidence="1">ECF sigma factor</fullName>
    </submittedName>
</protein>
<accession>A0A8S5NCC8</accession>